<dbReference type="InterPro" id="IPR011033">
    <property type="entry name" value="PRC_barrel-like_sf"/>
</dbReference>
<feature type="domain" description="Ribosome maturation factor RimM PRC barrel" evidence="7">
    <location>
        <begin position="102"/>
        <end position="165"/>
    </location>
</feature>
<evidence type="ECO:0000259" key="7">
    <source>
        <dbReference type="Pfam" id="PF24986"/>
    </source>
</evidence>
<dbReference type="PANTHER" id="PTHR33692:SF1">
    <property type="entry name" value="RIBOSOME MATURATION FACTOR RIMM"/>
    <property type="match status" value="1"/>
</dbReference>
<comment type="function">
    <text evidence="5">An accessory protein needed during the final step in the assembly of 30S ribosomal subunit, possibly for assembly of the head region. Essential for efficient processing of 16S rRNA. May be needed both before and after RbfA during the maturation of 16S rRNA. It has affinity for free ribosomal 30S subunits but not for 70S ribosomes.</text>
</comment>
<dbReference type="Gene3D" id="2.30.30.240">
    <property type="entry name" value="PRC-barrel domain"/>
    <property type="match status" value="1"/>
</dbReference>
<keyword evidence="9" id="KW-1185">Reference proteome</keyword>
<proteinExistence type="inferred from homology"/>
<name>A0A1M5QM01_9FIRM</name>
<dbReference type="EMBL" id="FQWY01000036">
    <property type="protein sequence ID" value="SHH15164.1"/>
    <property type="molecule type" value="Genomic_DNA"/>
</dbReference>
<evidence type="ECO:0000256" key="4">
    <source>
        <dbReference type="ARBA" id="ARBA00023186"/>
    </source>
</evidence>
<dbReference type="GO" id="GO:0042274">
    <property type="term" value="P:ribosomal small subunit biogenesis"/>
    <property type="evidence" value="ECO:0007669"/>
    <property type="project" value="UniProtKB-UniRule"/>
</dbReference>
<dbReference type="GO" id="GO:0043022">
    <property type="term" value="F:ribosome binding"/>
    <property type="evidence" value="ECO:0007669"/>
    <property type="project" value="InterPro"/>
</dbReference>
<dbReference type="InterPro" id="IPR011961">
    <property type="entry name" value="RimM"/>
</dbReference>
<organism evidence="8 9">
    <name type="scientific">Thermosyntropha lipolytica DSM 11003</name>
    <dbReference type="NCBI Taxonomy" id="1123382"/>
    <lineage>
        <taxon>Bacteria</taxon>
        <taxon>Bacillati</taxon>
        <taxon>Bacillota</taxon>
        <taxon>Clostridia</taxon>
        <taxon>Eubacteriales</taxon>
        <taxon>Syntrophomonadaceae</taxon>
        <taxon>Thermosyntropha</taxon>
    </lineage>
</organism>
<dbReference type="NCBIfam" id="TIGR02273">
    <property type="entry name" value="16S_RimM"/>
    <property type="match status" value="1"/>
</dbReference>
<sequence>MNYDEMVAIGKIVGTFGFKGTVKIALLTDFPERFKGLKKVRLYGERINRDFEIEEAKAYNNMYLIKFKGIESKEEAIRYKNVLLMIHESEVYPLPEGYYYHFQLKGLKVYDEERGFLGELTEILETGANDVYIVNSEEYGEILLPAIKSVIKEIKLEENIMKVKLLPGIID</sequence>
<keyword evidence="1 5" id="KW-0963">Cytoplasm</keyword>
<protein>
    <recommendedName>
        <fullName evidence="5">Ribosome maturation factor RimM</fullName>
    </recommendedName>
</protein>
<comment type="similarity">
    <text evidence="5">Belongs to the RimM family.</text>
</comment>
<gene>
    <name evidence="5" type="primary">rimM</name>
    <name evidence="8" type="ORF">SAMN02745221_01801</name>
</gene>
<keyword evidence="3 5" id="KW-0698">rRNA processing</keyword>
<dbReference type="GO" id="GO:0005840">
    <property type="term" value="C:ribosome"/>
    <property type="evidence" value="ECO:0007669"/>
    <property type="project" value="InterPro"/>
</dbReference>
<dbReference type="OrthoDB" id="9810331at2"/>
<keyword evidence="2 5" id="KW-0690">Ribosome biogenesis</keyword>
<dbReference type="InterPro" id="IPR009000">
    <property type="entry name" value="Transl_B-barrel_sf"/>
</dbReference>
<dbReference type="STRING" id="1123382.SAMN02745221_01801"/>
<dbReference type="HAMAP" id="MF_00014">
    <property type="entry name" value="Ribosome_mat_RimM"/>
    <property type="match status" value="1"/>
</dbReference>
<dbReference type="Proteomes" id="UP000242329">
    <property type="component" value="Unassembled WGS sequence"/>
</dbReference>
<dbReference type="PANTHER" id="PTHR33692">
    <property type="entry name" value="RIBOSOME MATURATION FACTOR RIMM"/>
    <property type="match status" value="1"/>
</dbReference>
<dbReference type="SUPFAM" id="SSF50346">
    <property type="entry name" value="PRC-barrel domain"/>
    <property type="match status" value="1"/>
</dbReference>
<evidence type="ECO:0000256" key="3">
    <source>
        <dbReference type="ARBA" id="ARBA00022552"/>
    </source>
</evidence>
<evidence type="ECO:0000313" key="9">
    <source>
        <dbReference type="Proteomes" id="UP000242329"/>
    </source>
</evidence>
<comment type="subcellular location">
    <subcellularLocation>
        <location evidence="5">Cytoplasm</location>
    </subcellularLocation>
</comment>
<dbReference type="InterPro" id="IPR056792">
    <property type="entry name" value="PRC_RimM"/>
</dbReference>
<evidence type="ECO:0000259" key="6">
    <source>
        <dbReference type="Pfam" id="PF01782"/>
    </source>
</evidence>
<dbReference type="Gene3D" id="2.40.30.60">
    <property type="entry name" value="RimM"/>
    <property type="match status" value="1"/>
</dbReference>
<dbReference type="SUPFAM" id="SSF50447">
    <property type="entry name" value="Translation proteins"/>
    <property type="match status" value="1"/>
</dbReference>
<feature type="domain" description="RimM N-terminal" evidence="6">
    <location>
        <begin position="9"/>
        <end position="89"/>
    </location>
</feature>
<evidence type="ECO:0000256" key="2">
    <source>
        <dbReference type="ARBA" id="ARBA00022517"/>
    </source>
</evidence>
<evidence type="ECO:0000256" key="1">
    <source>
        <dbReference type="ARBA" id="ARBA00022490"/>
    </source>
</evidence>
<dbReference type="Pfam" id="PF24986">
    <property type="entry name" value="PRC_RimM"/>
    <property type="match status" value="1"/>
</dbReference>
<dbReference type="GO" id="GO:0005737">
    <property type="term" value="C:cytoplasm"/>
    <property type="evidence" value="ECO:0007669"/>
    <property type="project" value="UniProtKB-SubCell"/>
</dbReference>
<reference evidence="9" key="1">
    <citation type="submission" date="2016-11" db="EMBL/GenBank/DDBJ databases">
        <authorList>
            <person name="Varghese N."/>
            <person name="Submissions S."/>
        </authorList>
    </citation>
    <scope>NUCLEOTIDE SEQUENCE [LARGE SCALE GENOMIC DNA]</scope>
    <source>
        <strain evidence="9">DSM 11003</strain>
    </source>
</reference>
<comment type="domain">
    <text evidence="5">The PRC barrel domain binds ribosomal protein uS19.</text>
</comment>
<keyword evidence="4 5" id="KW-0143">Chaperone</keyword>
<dbReference type="InterPro" id="IPR002676">
    <property type="entry name" value="RimM_N"/>
</dbReference>
<dbReference type="GO" id="GO:0006364">
    <property type="term" value="P:rRNA processing"/>
    <property type="evidence" value="ECO:0007669"/>
    <property type="project" value="UniProtKB-UniRule"/>
</dbReference>
<evidence type="ECO:0000256" key="5">
    <source>
        <dbReference type="HAMAP-Rule" id="MF_00014"/>
    </source>
</evidence>
<dbReference type="Pfam" id="PF01782">
    <property type="entry name" value="RimM"/>
    <property type="match status" value="1"/>
</dbReference>
<accession>A0A1M5QM01</accession>
<dbReference type="RefSeq" id="WP_084728436.1">
    <property type="nucleotide sequence ID" value="NZ_FQWY01000036.1"/>
</dbReference>
<evidence type="ECO:0000313" key="8">
    <source>
        <dbReference type="EMBL" id="SHH15164.1"/>
    </source>
</evidence>
<dbReference type="InterPro" id="IPR036976">
    <property type="entry name" value="RimM_N_sf"/>
</dbReference>
<dbReference type="AlphaFoldDB" id="A0A1M5QM01"/>
<comment type="subunit">
    <text evidence="5">Binds ribosomal protein uS19.</text>
</comment>